<dbReference type="FunFam" id="1.10.472.10:FF:000024">
    <property type="entry name" value="G1/S-specific cyclin-E1"/>
    <property type="match status" value="1"/>
</dbReference>
<keyword evidence="5 8" id="KW-0195">Cyclin</keyword>
<dbReference type="SMART" id="SM01332">
    <property type="entry name" value="Cyclin_C"/>
    <property type="match status" value="1"/>
</dbReference>
<dbReference type="PANTHER" id="PTHR10177">
    <property type="entry name" value="CYCLINS"/>
    <property type="match status" value="1"/>
</dbReference>
<comment type="similarity">
    <text evidence="2">Belongs to the cyclin family. Cyclin E subfamily.</text>
</comment>
<dbReference type="AlphaFoldDB" id="A0A6J8CP30"/>
<evidence type="ECO:0000313" key="13">
    <source>
        <dbReference type="Proteomes" id="UP000507470"/>
    </source>
</evidence>
<reference evidence="12 13" key="1">
    <citation type="submission" date="2020-06" db="EMBL/GenBank/DDBJ databases">
        <authorList>
            <person name="Li R."/>
            <person name="Bekaert M."/>
        </authorList>
    </citation>
    <scope>NUCLEOTIDE SEQUENCE [LARGE SCALE GENOMIC DNA]</scope>
    <source>
        <strain evidence="13">wild</strain>
    </source>
</reference>
<evidence type="ECO:0000256" key="8">
    <source>
        <dbReference type="RuleBase" id="RU000383"/>
    </source>
</evidence>
<gene>
    <name evidence="12" type="ORF">MCOR_31150</name>
</gene>
<dbReference type="OrthoDB" id="5590282at2759"/>
<dbReference type="SMART" id="SM00385">
    <property type="entry name" value="CYCLIN"/>
    <property type="match status" value="1"/>
</dbReference>
<dbReference type="Proteomes" id="UP000507470">
    <property type="component" value="Unassembled WGS sequence"/>
</dbReference>
<evidence type="ECO:0000256" key="5">
    <source>
        <dbReference type="ARBA" id="ARBA00023127"/>
    </source>
</evidence>
<keyword evidence="7" id="KW-0131">Cell cycle</keyword>
<evidence type="ECO:0000256" key="1">
    <source>
        <dbReference type="ARBA" id="ARBA00004123"/>
    </source>
</evidence>
<dbReference type="Pfam" id="PF02984">
    <property type="entry name" value="Cyclin_C"/>
    <property type="match status" value="1"/>
</dbReference>
<evidence type="ECO:0000256" key="6">
    <source>
        <dbReference type="ARBA" id="ARBA00023242"/>
    </source>
</evidence>
<dbReference type="Pfam" id="PF00134">
    <property type="entry name" value="Cyclin_N"/>
    <property type="match status" value="1"/>
</dbReference>
<evidence type="ECO:0000256" key="2">
    <source>
        <dbReference type="ARBA" id="ARBA00007143"/>
    </source>
</evidence>
<proteinExistence type="inferred from homology"/>
<feature type="region of interest" description="Disordered" evidence="9">
    <location>
        <begin position="1"/>
        <end position="34"/>
    </location>
</feature>
<evidence type="ECO:0000256" key="4">
    <source>
        <dbReference type="ARBA" id="ARBA00022618"/>
    </source>
</evidence>
<evidence type="ECO:0000259" key="10">
    <source>
        <dbReference type="SMART" id="SM00385"/>
    </source>
</evidence>
<keyword evidence="6" id="KW-0539">Nucleus</keyword>
<feature type="compositionally biased region" description="Basic and acidic residues" evidence="9">
    <location>
        <begin position="421"/>
        <end position="431"/>
    </location>
</feature>
<evidence type="ECO:0000256" key="7">
    <source>
        <dbReference type="ARBA" id="ARBA00023306"/>
    </source>
</evidence>
<feature type="domain" description="Cyclin-like" evidence="10">
    <location>
        <begin position="155"/>
        <end position="240"/>
    </location>
</feature>
<keyword evidence="13" id="KW-1185">Reference proteome</keyword>
<dbReference type="InterPro" id="IPR036915">
    <property type="entry name" value="Cyclin-like_sf"/>
</dbReference>
<dbReference type="Gene3D" id="1.10.472.10">
    <property type="entry name" value="Cyclin-like"/>
    <property type="match status" value="2"/>
</dbReference>
<dbReference type="GO" id="GO:0005634">
    <property type="term" value="C:nucleus"/>
    <property type="evidence" value="ECO:0007669"/>
    <property type="project" value="UniProtKB-SubCell"/>
</dbReference>
<comment type="subcellular location">
    <subcellularLocation>
        <location evidence="1">Nucleus</location>
    </subcellularLocation>
</comment>
<keyword evidence="4" id="KW-0132">Cell division</keyword>
<dbReference type="InterPro" id="IPR006671">
    <property type="entry name" value="Cyclin_N"/>
</dbReference>
<sequence length="443" mass="50632">MSRKSARLQSRVSIESSSSSIAVSTVSRKRKAEEDLEDEMIGNKRSRNYRIENTWIPISHESSITTCTLVPTSEPLSPVSDRSSSPDLTLGSKFRFRNYFTPTVSRHSPLPRFSWADSREVWQNMMTKEQHYARNPNVFDKHPMLQPRMRTILLDWLIEVCEVYRLHRETFYLATDFLDRFLCSSHNAQKHQLQLVGITCLFIGAKLEEIYPPKLAEFAYVTDGACTEDEIMDQELVIIKALNWDLSPVTANGWLNVYLQVANIEYITDTEHGFVFPQYSSHAFVQIAQLIDLCTLDIGCLAFTYSAIAAAALYHLTDEDVALSVSGYKWQDILPCVNWMTPFAQTTREKGHVEVKFFSNVATEDCHNIQTHEIDINLLERAQEIQEQLMTLHRSSSPDIQAQVITQLTPPSSNKKGHSIVSEDKENKEQTSTDVDYQHPTVT</sequence>
<feature type="compositionally biased region" description="Polar residues" evidence="9">
    <location>
        <begin position="432"/>
        <end position="443"/>
    </location>
</feature>
<keyword evidence="3" id="KW-0597">Phosphoprotein</keyword>
<name>A0A6J8CP30_MYTCO</name>
<organism evidence="12 13">
    <name type="scientific">Mytilus coruscus</name>
    <name type="common">Sea mussel</name>
    <dbReference type="NCBI Taxonomy" id="42192"/>
    <lineage>
        <taxon>Eukaryota</taxon>
        <taxon>Metazoa</taxon>
        <taxon>Spiralia</taxon>
        <taxon>Lophotrochozoa</taxon>
        <taxon>Mollusca</taxon>
        <taxon>Bivalvia</taxon>
        <taxon>Autobranchia</taxon>
        <taxon>Pteriomorphia</taxon>
        <taxon>Mytilida</taxon>
        <taxon>Mytiloidea</taxon>
        <taxon>Mytilidae</taxon>
        <taxon>Mytilinae</taxon>
        <taxon>Mytilus</taxon>
    </lineage>
</organism>
<feature type="compositionally biased region" description="Low complexity" evidence="9">
    <location>
        <begin position="10"/>
        <end position="26"/>
    </location>
</feature>
<evidence type="ECO:0000256" key="9">
    <source>
        <dbReference type="SAM" id="MobiDB-lite"/>
    </source>
</evidence>
<dbReference type="EMBL" id="CACVKT020005631">
    <property type="protein sequence ID" value="CAC5396620.1"/>
    <property type="molecule type" value="Genomic_DNA"/>
</dbReference>
<dbReference type="CDD" id="cd20519">
    <property type="entry name" value="CYCLIN_CCNE_rpt1"/>
    <property type="match status" value="1"/>
</dbReference>
<dbReference type="InterPro" id="IPR004367">
    <property type="entry name" value="Cyclin_C-dom"/>
</dbReference>
<feature type="domain" description="Cyclin C-terminal" evidence="11">
    <location>
        <begin position="249"/>
        <end position="375"/>
    </location>
</feature>
<dbReference type="SUPFAM" id="SSF47954">
    <property type="entry name" value="Cyclin-like"/>
    <property type="match status" value="2"/>
</dbReference>
<dbReference type="InterPro" id="IPR039361">
    <property type="entry name" value="Cyclin"/>
</dbReference>
<dbReference type="GO" id="GO:0051301">
    <property type="term" value="P:cell division"/>
    <property type="evidence" value="ECO:0007669"/>
    <property type="project" value="UniProtKB-KW"/>
</dbReference>
<dbReference type="InterPro" id="IPR013763">
    <property type="entry name" value="Cyclin-like_dom"/>
</dbReference>
<evidence type="ECO:0000313" key="12">
    <source>
        <dbReference type="EMBL" id="CAC5396620.1"/>
    </source>
</evidence>
<accession>A0A6J8CP30</accession>
<evidence type="ECO:0000259" key="11">
    <source>
        <dbReference type="SMART" id="SM01332"/>
    </source>
</evidence>
<feature type="region of interest" description="Disordered" evidence="9">
    <location>
        <begin position="407"/>
        <end position="443"/>
    </location>
</feature>
<evidence type="ECO:0000256" key="3">
    <source>
        <dbReference type="ARBA" id="ARBA00022553"/>
    </source>
</evidence>
<protein>
    <submittedName>
        <fullName evidence="12">CCNE</fullName>
    </submittedName>
</protein>